<keyword evidence="2" id="KW-0812">Transmembrane</keyword>
<dbReference type="STRING" id="883114.HMPREF9709_01585"/>
<dbReference type="RefSeq" id="WP_005399100.1">
    <property type="nucleotide sequence ID" value="NZ_JH601088.1"/>
</dbReference>
<keyword evidence="5" id="KW-1185">Reference proteome</keyword>
<dbReference type="InterPro" id="IPR051471">
    <property type="entry name" value="Bacterial_PTS_sugar_comp"/>
</dbReference>
<evidence type="ECO:0000313" key="5">
    <source>
        <dbReference type="Proteomes" id="UP000004191"/>
    </source>
</evidence>
<dbReference type="GeneID" id="96999527"/>
<comment type="caution">
    <text evidence="4">The sequence shown here is derived from an EMBL/GenBank/DDBJ whole genome shotgun (WGS) entry which is preliminary data.</text>
</comment>
<evidence type="ECO:0000313" key="4">
    <source>
        <dbReference type="EMBL" id="EHR32304.1"/>
    </source>
</evidence>
<dbReference type="InterPro" id="IPR004701">
    <property type="entry name" value="PTS_EIIA_man-typ"/>
</dbReference>
<dbReference type="EMBL" id="AGEI01000029">
    <property type="protein sequence ID" value="EHR32304.1"/>
    <property type="molecule type" value="Genomic_DNA"/>
</dbReference>
<dbReference type="InterPro" id="IPR036662">
    <property type="entry name" value="PTS_EIIA_man-typ_sf"/>
</dbReference>
<dbReference type="Proteomes" id="UP000004191">
    <property type="component" value="Unassembled WGS sequence"/>
</dbReference>
<feature type="domain" description="PTS EIIA type-4" evidence="3">
    <location>
        <begin position="1"/>
        <end position="120"/>
    </location>
</feature>
<dbReference type="PANTHER" id="PTHR33799:SF1">
    <property type="entry name" value="PTS SYSTEM MANNOSE-SPECIFIC EIIAB COMPONENT-RELATED"/>
    <property type="match status" value="1"/>
</dbReference>
<dbReference type="Gene3D" id="3.40.50.510">
    <property type="entry name" value="Phosphotransferase system, mannose-type IIA component"/>
    <property type="match status" value="1"/>
</dbReference>
<dbReference type="OrthoDB" id="9799827at2"/>
<name>H3NQH4_9FIRM</name>
<sequence>MNIFIASHGKLASGIKSSINILLGEKNNISIYDAFIDDTNLEDKVEKYLSSRDKKVKTIFLTDIYGGSVNQFISKYIDNRDIFLIAGINLPLVISILLMNDKDITKETLMNIVRESRETIKLVDLDEIDIIDEEFF</sequence>
<feature type="transmembrane region" description="Helical" evidence="2">
    <location>
        <begin position="82"/>
        <end position="100"/>
    </location>
</feature>
<dbReference type="PATRIC" id="fig|883114.3.peg.1582"/>
<dbReference type="PROSITE" id="PS51096">
    <property type="entry name" value="PTS_EIIA_TYPE_4"/>
    <property type="match status" value="1"/>
</dbReference>
<dbReference type="HOGENOM" id="CLU_123235_3_2_9"/>
<dbReference type="SUPFAM" id="SSF53062">
    <property type="entry name" value="PTS system fructose IIA component-like"/>
    <property type="match status" value="1"/>
</dbReference>
<organism evidence="4 5">
    <name type="scientific">Helcococcus kunzii ATCC 51366</name>
    <dbReference type="NCBI Taxonomy" id="883114"/>
    <lineage>
        <taxon>Bacteria</taxon>
        <taxon>Bacillati</taxon>
        <taxon>Bacillota</taxon>
        <taxon>Tissierellia</taxon>
        <taxon>Tissierellales</taxon>
        <taxon>Peptoniphilaceae</taxon>
        <taxon>Helcococcus</taxon>
    </lineage>
</organism>
<dbReference type="GO" id="GO:0016020">
    <property type="term" value="C:membrane"/>
    <property type="evidence" value="ECO:0007669"/>
    <property type="project" value="InterPro"/>
</dbReference>
<dbReference type="PANTHER" id="PTHR33799">
    <property type="entry name" value="PTS PERMEASE-RELATED-RELATED"/>
    <property type="match status" value="1"/>
</dbReference>
<dbReference type="Pfam" id="PF03610">
    <property type="entry name" value="EIIA-man"/>
    <property type="match status" value="1"/>
</dbReference>
<evidence type="ECO:0000259" key="3">
    <source>
        <dbReference type="PROSITE" id="PS51096"/>
    </source>
</evidence>
<proteinExistence type="predicted"/>
<dbReference type="eggNOG" id="COG2893">
    <property type="taxonomic scope" value="Bacteria"/>
</dbReference>
<keyword evidence="2" id="KW-0472">Membrane</keyword>
<evidence type="ECO:0000256" key="1">
    <source>
        <dbReference type="ARBA" id="ARBA00022679"/>
    </source>
</evidence>
<dbReference type="AlphaFoldDB" id="H3NQH4"/>
<accession>H3NQH4</accession>
<dbReference type="GO" id="GO:0016740">
    <property type="term" value="F:transferase activity"/>
    <property type="evidence" value="ECO:0007669"/>
    <property type="project" value="UniProtKB-KW"/>
</dbReference>
<evidence type="ECO:0000256" key="2">
    <source>
        <dbReference type="SAM" id="Phobius"/>
    </source>
</evidence>
<gene>
    <name evidence="4" type="ORF">HMPREF9709_01585</name>
</gene>
<dbReference type="GO" id="GO:0009401">
    <property type="term" value="P:phosphoenolpyruvate-dependent sugar phosphotransferase system"/>
    <property type="evidence" value="ECO:0007669"/>
    <property type="project" value="InterPro"/>
</dbReference>
<protein>
    <recommendedName>
        <fullName evidence="3">PTS EIIA type-4 domain-containing protein</fullName>
    </recommendedName>
</protein>
<reference evidence="4 5" key="1">
    <citation type="submission" date="2012-01" db="EMBL/GenBank/DDBJ databases">
        <title>The Genome Sequence of Helcococcus kunzii ATCC 51366.</title>
        <authorList>
            <consortium name="The Broad Institute Genome Sequencing Platform"/>
            <person name="Earl A."/>
            <person name="Ward D."/>
            <person name="Feldgarden M."/>
            <person name="Gevers D."/>
            <person name="Huys G."/>
            <person name="Young S.K."/>
            <person name="Zeng Q."/>
            <person name="Gargeya S."/>
            <person name="Fitzgerald M."/>
            <person name="Haas B."/>
            <person name="Abouelleil A."/>
            <person name="Alvarado L."/>
            <person name="Arachchi H.M."/>
            <person name="Berlin A."/>
            <person name="Chapman S.B."/>
            <person name="Gearin G."/>
            <person name="Goldberg J."/>
            <person name="Griggs A."/>
            <person name="Gujja S."/>
            <person name="Hansen M."/>
            <person name="Heiman D."/>
            <person name="Howarth C."/>
            <person name="Larimer J."/>
            <person name="Lui A."/>
            <person name="MacDonald P.J.P."/>
            <person name="McCowen C."/>
            <person name="Montmayeur A."/>
            <person name="Murphy C."/>
            <person name="Neiman D."/>
            <person name="Pearson M."/>
            <person name="Priest M."/>
            <person name="Roberts A."/>
            <person name="Saif S."/>
            <person name="Shea T."/>
            <person name="Sisk P."/>
            <person name="Stolte C."/>
            <person name="Sykes S."/>
            <person name="Wortman J."/>
            <person name="Nusbaum C."/>
            <person name="Birren B."/>
        </authorList>
    </citation>
    <scope>NUCLEOTIDE SEQUENCE [LARGE SCALE GENOMIC DNA]</scope>
    <source>
        <strain evidence="4 5">ATCC 51366</strain>
    </source>
</reference>
<keyword evidence="1" id="KW-0808">Transferase</keyword>
<keyword evidence="2" id="KW-1133">Transmembrane helix</keyword>